<comment type="caution">
    <text evidence="3">The sequence shown here is derived from an EMBL/GenBank/DDBJ whole genome shotgun (WGS) entry which is preliminary data.</text>
</comment>
<dbReference type="Gene3D" id="3.40.710.10">
    <property type="entry name" value="DD-peptidase/beta-lactamase superfamily"/>
    <property type="match status" value="1"/>
</dbReference>
<dbReference type="Pfam" id="PF17660">
    <property type="entry name" value="BTRD1"/>
    <property type="match status" value="1"/>
</dbReference>
<sequence>MDLFRCYRIGLLICGVLLCFADATKTKYGEAVRKLLEENGYKGGASGVLVGNRLAFVEGFIEDHALGVTGHFKHARKALPASGISKILTALTVLNLIEEGKLSGNNMVFAADGVLADLVEKRDNVKDKRMFDITVDDLLRHAGGWDADISKIADPVFNDYLADGNHHLINIAKELKLKTQLTPNDIIKFMLTQPLDFEPGTKSITSNFGYMVLGRVIEKVTKEHYESAVKDDVLVNCGMWHTTLGSHEKVDIGKERKAGEILAELRDKYQVIGEYYAHVTPHIVDASLGWFTNAFDVMRLAQCIDGSAEYRLLNDTTMELALRPPRKARDSETTWQGAGFMVHKDGAIWVGEETHAPDVVFVHKNLKRYQQKSAYTGTENDPVAWTILFEGKPTINAPLKQLTKVMVEAEAHWPTVNSFVDDLHDKLLTLGTSTKLIKLKVEEHRANQYLIALKRAQFNVIWINAYTNDDSTFITVIAEQDPKASRECVALAGLPLNKLVERKMELQEEGYNITFIQNYKSFSHKDKFVFIGVFHKGAFRNDSHILYGIQHFDRPYQTLLQLYEEKGYKPLVQSLEYNRDDALLTFILEADDGDEKNQQEIYSSEIDLDESKLDRYVRKYARQQRRLIYLDASNHRGKPKFSALFKKTQMSKWLFSLGLTPEEILMTVEAKQSEGYLPSIIVGYSQNQKDEPKFAIYLEKPGDSKKFF</sequence>
<dbReference type="SUPFAM" id="SSF56601">
    <property type="entry name" value="beta-lactamase/transpeptidase-like"/>
    <property type="match status" value="1"/>
</dbReference>
<feature type="domain" description="Beta-lactamase-related" evidence="2">
    <location>
        <begin position="81"/>
        <end position="347"/>
    </location>
</feature>
<organism evidence="3 4">
    <name type="scientific">Dreissena polymorpha</name>
    <name type="common">Zebra mussel</name>
    <name type="synonym">Mytilus polymorpha</name>
    <dbReference type="NCBI Taxonomy" id="45954"/>
    <lineage>
        <taxon>Eukaryota</taxon>
        <taxon>Metazoa</taxon>
        <taxon>Spiralia</taxon>
        <taxon>Lophotrochozoa</taxon>
        <taxon>Mollusca</taxon>
        <taxon>Bivalvia</taxon>
        <taxon>Autobranchia</taxon>
        <taxon>Heteroconchia</taxon>
        <taxon>Euheterodonta</taxon>
        <taxon>Imparidentia</taxon>
        <taxon>Neoheterodontei</taxon>
        <taxon>Myida</taxon>
        <taxon>Dreissenoidea</taxon>
        <taxon>Dreissenidae</taxon>
        <taxon>Dreissena</taxon>
    </lineage>
</organism>
<feature type="chain" id="PRO_5039151347" description="Beta-lactamase-related domain-containing protein" evidence="1">
    <location>
        <begin position="24"/>
        <end position="708"/>
    </location>
</feature>
<evidence type="ECO:0000256" key="1">
    <source>
        <dbReference type="SAM" id="SignalP"/>
    </source>
</evidence>
<dbReference type="OrthoDB" id="5946976at2759"/>
<feature type="signal peptide" evidence="1">
    <location>
        <begin position="1"/>
        <end position="23"/>
    </location>
</feature>
<dbReference type="AlphaFoldDB" id="A0A9D4C033"/>
<proteinExistence type="predicted"/>
<dbReference type="Proteomes" id="UP000828390">
    <property type="component" value="Unassembled WGS sequence"/>
</dbReference>
<name>A0A9D4C033_DREPO</name>
<reference evidence="3" key="1">
    <citation type="journal article" date="2019" name="bioRxiv">
        <title>The Genome of the Zebra Mussel, Dreissena polymorpha: A Resource for Invasive Species Research.</title>
        <authorList>
            <person name="McCartney M.A."/>
            <person name="Auch B."/>
            <person name="Kono T."/>
            <person name="Mallez S."/>
            <person name="Zhang Y."/>
            <person name="Obille A."/>
            <person name="Becker A."/>
            <person name="Abrahante J.E."/>
            <person name="Garbe J."/>
            <person name="Badalamenti J.P."/>
            <person name="Herman A."/>
            <person name="Mangelson H."/>
            <person name="Liachko I."/>
            <person name="Sullivan S."/>
            <person name="Sone E.D."/>
            <person name="Koren S."/>
            <person name="Silverstein K.A.T."/>
            <person name="Beckman K.B."/>
            <person name="Gohl D.M."/>
        </authorList>
    </citation>
    <scope>NUCLEOTIDE SEQUENCE</scope>
    <source>
        <strain evidence="3">Duluth1</strain>
        <tissue evidence="3">Whole animal</tissue>
    </source>
</reference>
<protein>
    <recommendedName>
        <fullName evidence="2">Beta-lactamase-related domain-containing protein</fullName>
    </recommendedName>
</protein>
<evidence type="ECO:0000313" key="4">
    <source>
        <dbReference type="Proteomes" id="UP000828390"/>
    </source>
</evidence>
<dbReference type="InterPro" id="IPR001466">
    <property type="entry name" value="Beta-lactam-related"/>
</dbReference>
<keyword evidence="4" id="KW-1185">Reference proteome</keyword>
<keyword evidence="1" id="KW-0732">Signal</keyword>
<evidence type="ECO:0000313" key="3">
    <source>
        <dbReference type="EMBL" id="KAH3714689.1"/>
    </source>
</evidence>
<dbReference type="PANTHER" id="PTHR46825:SF9">
    <property type="entry name" value="BETA-LACTAMASE-RELATED DOMAIN-CONTAINING PROTEIN"/>
    <property type="match status" value="1"/>
</dbReference>
<dbReference type="InterPro" id="IPR012338">
    <property type="entry name" value="Beta-lactam/transpept-like"/>
</dbReference>
<dbReference type="InterPro" id="IPR049511">
    <property type="entry name" value="PGH-like_rpt"/>
</dbReference>
<reference evidence="3" key="2">
    <citation type="submission" date="2020-11" db="EMBL/GenBank/DDBJ databases">
        <authorList>
            <person name="McCartney M.A."/>
            <person name="Auch B."/>
            <person name="Kono T."/>
            <person name="Mallez S."/>
            <person name="Becker A."/>
            <person name="Gohl D.M."/>
            <person name="Silverstein K.A.T."/>
            <person name="Koren S."/>
            <person name="Bechman K.B."/>
            <person name="Herman A."/>
            <person name="Abrahante J.E."/>
            <person name="Garbe J."/>
        </authorList>
    </citation>
    <scope>NUCLEOTIDE SEQUENCE</scope>
    <source>
        <strain evidence="3">Duluth1</strain>
        <tissue evidence="3">Whole animal</tissue>
    </source>
</reference>
<dbReference type="InterPro" id="IPR050491">
    <property type="entry name" value="AmpC-like"/>
</dbReference>
<dbReference type="EMBL" id="JAIWYP010000013">
    <property type="protein sequence ID" value="KAH3714689.1"/>
    <property type="molecule type" value="Genomic_DNA"/>
</dbReference>
<evidence type="ECO:0000259" key="2">
    <source>
        <dbReference type="Pfam" id="PF00144"/>
    </source>
</evidence>
<dbReference type="Pfam" id="PF00144">
    <property type="entry name" value="Beta-lactamase"/>
    <property type="match status" value="1"/>
</dbReference>
<dbReference type="PANTHER" id="PTHR46825">
    <property type="entry name" value="D-ALANYL-D-ALANINE-CARBOXYPEPTIDASE/ENDOPEPTIDASE AMPH"/>
    <property type="match status" value="1"/>
</dbReference>
<accession>A0A9D4C033</accession>
<gene>
    <name evidence="3" type="ORF">DPMN_057386</name>
</gene>